<dbReference type="SUPFAM" id="SSF55166">
    <property type="entry name" value="Hedgehog/DD-peptidase"/>
    <property type="match status" value="1"/>
</dbReference>
<keyword evidence="3 8" id="KW-0732">Signal</keyword>
<keyword evidence="4" id="KW-0574">Periplasm</keyword>
<gene>
    <name evidence="9" type="ORF">HH213_06345</name>
</gene>
<keyword evidence="6" id="KW-0862">Zinc</keyword>
<keyword evidence="10" id="KW-1185">Reference proteome</keyword>
<accession>A0ABX6M650</accession>
<dbReference type="EMBL" id="CP051684">
    <property type="protein sequence ID" value="QJD89756.1"/>
    <property type="molecule type" value="Genomic_DNA"/>
</dbReference>
<reference evidence="9 10" key="1">
    <citation type="submission" date="2020-04" db="EMBL/GenBank/DDBJ databases">
        <title>Genome sequencing of novel species.</title>
        <authorList>
            <person name="Heo J."/>
            <person name="Kim S.-J."/>
            <person name="Kim J.-S."/>
            <person name="Hong S.-B."/>
            <person name="Kwon S.-W."/>
        </authorList>
    </citation>
    <scope>NUCLEOTIDE SEQUENCE [LARGE SCALE GENOMIC DNA]</scope>
    <source>
        <strain evidence="9 10">AF9R3</strain>
    </source>
</reference>
<protein>
    <submittedName>
        <fullName evidence="9">Replication initiation protein</fullName>
    </submittedName>
</protein>
<evidence type="ECO:0000313" key="10">
    <source>
        <dbReference type="Proteomes" id="UP000503117"/>
    </source>
</evidence>
<keyword evidence="2" id="KW-0479">Metal-binding</keyword>
<evidence type="ECO:0000256" key="3">
    <source>
        <dbReference type="ARBA" id="ARBA00022729"/>
    </source>
</evidence>
<name>A0ABX6M650_9BURK</name>
<dbReference type="InterPro" id="IPR009045">
    <property type="entry name" value="Zn_M74/Hedgehog-like"/>
</dbReference>
<feature type="chain" id="PRO_5046286468" evidence="8">
    <location>
        <begin position="20"/>
        <end position="222"/>
    </location>
</feature>
<evidence type="ECO:0000256" key="7">
    <source>
        <dbReference type="ARBA" id="ARBA00023049"/>
    </source>
</evidence>
<sequence length="222" mass="24682">MRYLPSCILLVVLPGMVMASTCYGTVAHGRLEQGVQLPKEGANFAAYSTLGVQLGRTFVHDAVRDVVVATYRTLEQAAPGKTFVYGETGLAQGGPIRPHKTHQAGLSVDFMVPVLNAAGASVPLPGNVTNKFGYGIEFDKSGRFEDLRIDYEAIAEHLYQLYRTADAHNIGITRVIFDPVLMPPLFATRRGAYLRQHLHFMKERPWIRHDEHYHVDFAVGCR</sequence>
<evidence type="ECO:0000256" key="5">
    <source>
        <dbReference type="ARBA" id="ARBA00022801"/>
    </source>
</evidence>
<dbReference type="InterPro" id="IPR005073">
    <property type="entry name" value="Peptidase_M74"/>
</dbReference>
<evidence type="ECO:0000256" key="4">
    <source>
        <dbReference type="ARBA" id="ARBA00022764"/>
    </source>
</evidence>
<evidence type="ECO:0000256" key="2">
    <source>
        <dbReference type="ARBA" id="ARBA00022723"/>
    </source>
</evidence>
<dbReference type="Pfam" id="PF03411">
    <property type="entry name" value="Peptidase_M74"/>
    <property type="match status" value="1"/>
</dbReference>
<evidence type="ECO:0000256" key="6">
    <source>
        <dbReference type="ARBA" id="ARBA00022833"/>
    </source>
</evidence>
<feature type="signal peptide" evidence="8">
    <location>
        <begin position="1"/>
        <end position="19"/>
    </location>
</feature>
<keyword evidence="7" id="KW-0482">Metalloprotease</keyword>
<proteinExistence type="predicted"/>
<evidence type="ECO:0000313" key="9">
    <source>
        <dbReference type="EMBL" id="QJD89756.1"/>
    </source>
</evidence>
<organism evidence="9 10">
    <name type="scientific">Duganella dendranthematis</name>
    <dbReference type="NCBI Taxonomy" id="2728021"/>
    <lineage>
        <taxon>Bacteria</taxon>
        <taxon>Pseudomonadati</taxon>
        <taxon>Pseudomonadota</taxon>
        <taxon>Betaproteobacteria</taxon>
        <taxon>Burkholderiales</taxon>
        <taxon>Oxalobacteraceae</taxon>
        <taxon>Telluria group</taxon>
        <taxon>Duganella</taxon>
    </lineage>
</organism>
<keyword evidence="5" id="KW-0378">Hydrolase</keyword>
<evidence type="ECO:0000256" key="1">
    <source>
        <dbReference type="ARBA" id="ARBA00022670"/>
    </source>
</evidence>
<evidence type="ECO:0000256" key="8">
    <source>
        <dbReference type="SAM" id="SignalP"/>
    </source>
</evidence>
<dbReference type="Gene3D" id="3.30.1380.10">
    <property type="match status" value="1"/>
</dbReference>
<dbReference type="Proteomes" id="UP000503117">
    <property type="component" value="Chromosome"/>
</dbReference>
<keyword evidence="1" id="KW-0645">Protease</keyword>